<evidence type="ECO:0000256" key="2">
    <source>
        <dbReference type="ARBA" id="ARBA00022643"/>
    </source>
</evidence>
<evidence type="ECO:0000256" key="3">
    <source>
        <dbReference type="ARBA" id="ARBA00023002"/>
    </source>
</evidence>
<dbReference type="Proteomes" id="UP000541558">
    <property type="component" value="Unassembled WGS sequence"/>
</dbReference>
<evidence type="ECO:0008006" key="6">
    <source>
        <dbReference type="Google" id="ProtNLM"/>
    </source>
</evidence>
<dbReference type="InterPro" id="IPR013785">
    <property type="entry name" value="Aldolase_TIM"/>
</dbReference>
<dbReference type="CDD" id="cd04730">
    <property type="entry name" value="NPD_like"/>
    <property type="match status" value="1"/>
</dbReference>
<dbReference type="InterPro" id="IPR004136">
    <property type="entry name" value="NMO"/>
</dbReference>
<keyword evidence="1" id="KW-0285">Flavoprotein</keyword>
<comment type="caution">
    <text evidence="4">The sequence shown here is derived from an EMBL/GenBank/DDBJ whole genome shotgun (WGS) entry which is preliminary data.</text>
</comment>
<dbReference type="Pfam" id="PF03060">
    <property type="entry name" value="NMO"/>
    <property type="match status" value="1"/>
</dbReference>
<dbReference type="Gene3D" id="3.20.20.70">
    <property type="entry name" value="Aldolase class I"/>
    <property type="match status" value="1"/>
</dbReference>
<organism evidence="4 5">
    <name type="scientific">Ephemerocybe angulata</name>
    <dbReference type="NCBI Taxonomy" id="980116"/>
    <lineage>
        <taxon>Eukaryota</taxon>
        <taxon>Fungi</taxon>
        <taxon>Dikarya</taxon>
        <taxon>Basidiomycota</taxon>
        <taxon>Agaricomycotina</taxon>
        <taxon>Agaricomycetes</taxon>
        <taxon>Agaricomycetidae</taxon>
        <taxon>Agaricales</taxon>
        <taxon>Agaricineae</taxon>
        <taxon>Psathyrellaceae</taxon>
        <taxon>Ephemerocybe</taxon>
    </lineage>
</organism>
<dbReference type="AlphaFoldDB" id="A0A8H5C5J0"/>
<evidence type="ECO:0000313" key="5">
    <source>
        <dbReference type="Proteomes" id="UP000541558"/>
    </source>
</evidence>
<proteinExistence type="predicted"/>
<dbReference type="PANTHER" id="PTHR32332:SF31">
    <property type="entry name" value="2-NITROPROPANE DIOXYGENASE FAMILY, PUTATIVE (AFU_ORTHOLOGUE AFUA_2G09850)-RELATED"/>
    <property type="match status" value="1"/>
</dbReference>
<protein>
    <recommendedName>
        <fullName evidence="6">2-nitropropane dioxygenase</fullName>
    </recommendedName>
</protein>
<name>A0A8H5C5J0_9AGAR</name>
<keyword evidence="2" id="KW-0288">FMN</keyword>
<reference evidence="4 5" key="1">
    <citation type="journal article" date="2020" name="ISME J.">
        <title>Uncovering the hidden diversity of litter-decomposition mechanisms in mushroom-forming fungi.</title>
        <authorList>
            <person name="Floudas D."/>
            <person name="Bentzer J."/>
            <person name="Ahren D."/>
            <person name="Johansson T."/>
            <person name="Persson P."/>
            <person name="Tunlid A."/>
        </authorList>
    </citation>
    <scope>NUCLEOTIDE SEQUENCE [LARGE SCALE GENOMIC DNA]</scope>
    <source>
        <strain evidence="4 5">CBS 175.51</strain>
    </source>
</reference>
<accession>A0A8H5C5J0</accession>
<gene>
    <name evidence="4" type="ORF">D9611_010941</name>
</gene>
<keyword evidence="3" id="KW-0560">Oxidoreductase</keyword>
<dbReference type="OrthoDB" id="2349068at2759"/>
<keyword evidence="5" id="KW-1185">Reference proteome</keyword>
<evidence type="ECO:0000256" key="1">
    <source>
        <dbReference type="ARBA" id="ARBA00022630"/>
    </source>
</evidence>
<dbReference type="PANTHER" id="PTHR32332">
    <property type="entry name" value="2-NITROPROPANE DIOXYGENASE"/>
    <property type="match status" value="1"/>
</dbReference>
<dbReference type="EMBL" id="JAACJK010000064">
    <property type="protein sequence ID" value="KAF5335109.1"/>
    <property type="molecule type" value="Genomic_DNA"/>
</dbReference>
<dbReference type="GO" id="GO:0018580">
    <property type="term" value="F:nitronate monooxygenase activity"/>
    <property type="evidence" value="ECO:0007669"/>
    <property type="project" value="InterPro"/>
</dbReference>
<evidence type="ECO:0000313" key="4">
    <source>
        <dbReference type="EMBL" id="KAF5335109.1"/>
    </source>
</evidence>
<sequence>MAKIQTKLTELLGITSPVVVPAMAFGSGGKLAAEVSRAGGFGFMGLAFETPDQVKQELATARSILDVPADSTLPIGVGYIGWILDESEPKAKELISIAFEHRVRAIWLSHGDNLGKWVGYYRELVEKTGHHPLLAVQVSFPETAQVAIDDWKADIIVAQGIEAGGHGAAEGFPLLTLLPLILSKAGPNGPPIIAAGGIATGSQVAALLTLGASGAALGTRFLLSPESLYSDKQRQVILDAESPQSVRTLAFDEARGYHNWPKYVDGRAIRNATYDDFQKGDDINVIRQKYAAASETEDLDRVVVWAGAGVSAMNKVLPAKDIVQELHEECLSHLRGVNGLVKS</sequence>
<dbReference type="SUPFAM" id="SSF51412">
    <property type="entry name" value="Inosine monophosphate dehydrogenase (IMPDH)"/>
    <property type="match status" value="1"/>
</dbReference>